<keyword evidence="1" id="KW-1133">Transmembrane helix</keyword>
<dbReference type="KEGG" id="cgv:CGLAU_08690"/>
<gene>
    <name evidence="4" type="ORF">CGLAU_08690</name>
</gene>
<feature type="transmembrane region" description="Helical" evidence="1">
    <location>
        <begin position="262"/>
        <end position="286"/>
    </location>
</feature>
<feature type="transmembrane region" description="Helical" evidence="1">
    <location>
        <begin position="177"/>
        <end position="207"/>
    </location>
</feature>
<feature type="transmembrane region" description="Helical" evidence="1">
    <location>
        <begin position="231"/>
        <end position="250"/>
    </location>
</feature>
<keyword evidence="5" id="KW-1185">Reference proteome</keyword>
<feature type="domain" description="DUF1648" evidence="2">
    <location>
        <begin position="146"/>
        <end position="188"/>
    </location>
</feature>
<organism evidence="4 5">
    <name type="scientific">Corynebacterium glaucum</name>
    <dbReference type="NCBI Taxonomy" id="187491"/>
    <lineage>
        <taxon>Bacteria</taxon>
        <taxon>Bacillati</taxon>
        <taxon>Actinomycetota</taxon>
        <taxon>Actinomycetes</taxon>
        <taxon>Mycobacteriales</taxon>
        <taxon>Corynebacteriaceae</taxon>
        <taxon>Corynebacterium</taxon>
    </lineage>
</organism>
<protein>
    <submittedName>
        <fullName evidence="4">Uncharacterized protein</fullName>
    </submittedName>
</protein>
<proteinExistence type="predicted"/>
<evidence type="ECO:0000259" key="3">
    <source>
        <dbReference type="Pfam" id="PF19124"/>
    </source>
</evidence>
<sequence length="365" mass="38845">MNFMVFAVLVAATTAIIAIGLALLPTLSPNGVVLGVRVPANQADNPAVHSALTGYRRAMITVGVIATCVAFVGSAYPPTAIAVPAGLLFGFAAAYSTQRQHLLRAKEDQGWFDGLHTAVSGRVARTQQEPSPVLAWALVLCSTAVTGLSALVVASRWDEIPAEFPTHYGPSFEPDAWAAKSVASVFSLSLVNVAVIVLLAFFAWLITSGRVSRRADRTEDGLRRDIEAQHVGLRAAAVLTFVVVTGLAALQVVMPLPQFHDLLAPVTVAMLTLTTVCVIGLVASLVRVRVSSRQHAFATGAVESPDNDEHYKWGMFYYNRDDPAVIVDKRTGVGVDFNYATWQGQAFLAVTLATLVGGLVFAFAL</sequence>
<keyword evidence="1" id="KW-0812">Transmembrane</keyword>
<feature type="transmembrane region" description="Helical" evidence="1">
    <location>
        <begin position="346"/>
        <end position="364"/>
    </location>
</feature>
<feature type="domain" description="DUF5808" evidence="3">
    <location>
        <begin position="320"/>
        <end position="344"/>
    </location>
</feature>
<dbReference type="Proteomes" id="UP000217209">
    <property type="component" value="Chromosome"/>
</dbReference>
<evidence type="ECO:0000313" key="4">
    <source>
        <dbReference type="EMBL" id="AQQ15693.1"/>
    </source>
</evidence>
<dbReference type="InterPro" id="IPR012867">
    <property type="entry name" value="DUF1648"/>
</dbReference>
<dbReference type="EMBL" id="CP019688">
    <property type="protein sequence ID" value="AQQ15693.1"/>
    <property type="molecule type" value="Genomic_DNA"/>
</dbReference>
<keyword evidence="1" id="KW-0472">Membrane</keyword>
<dbReference type="Pfam" id="PF07853">
    <property type="entry name" value="DUF1648"/>
    <property type="match status" value="1"/>
</dbReference>
<evidence type="ECO:0000256" key="1">
    <source>
        <dbReference type="SAM" id="Phobius"/>
    </source>
</evidence>
<evidence type="ECO:0000259" key="2">
    <source>
        <dbReference type="Pfam" id="PF07853"/>
    </source>
</evidence>
<dbReference type="InterPro" id="IPR043831">
    <property type="entry name" value="DUF5808"/>
</dbReference>
<accession>A0A1Q2HXY8</accession>
<feature type="transmembrane region" description="Helical" evidence="1">
    <location>
        <begin position="133"/>
        <end position="157"/>
    </location>
</feature>
<dbReference type="Pfam" id="PF19124">
    <property type="entry name" value="DUF5808"/>
    <property type="match status" value="1"/>
</dbReference>
<evidence type="ECO:0000313" key="5">
    <source>
        <dbReference type="Proteomes" id="UP000217209"/>
    </source>
</evidence>
<feature type="transmembrane region" description="Helical" evidence="1">
    <location>
        <begin position="59"/>
        <end position="92"/>
    </location>
</feature>
<reference evidence="4 5" key="1">
    <citation type="submission" date="2016-12" db="EMBL/GenBank/DDBJ databases">
        <authorList>
            <person name="Song W.-J."/>
            <person name="Kurnit D.M."/>
        </authorList>
    </citation>
    <scope>NUCLEOTIDE SEQUENCE [LARGE SCALE GENOMIC DNA]</scope>
    <source>
        <strain evidence="4 5">DSM 30827</strain>
    </source>
</reference>
<name>A0A1Q2HXY8_9CORY</name>
<dbReference type="AlphaFoldDB" id="A0A1Q2HXY8"/>